<dbReference type="KEGG" id="ahm:TL08_06700"/>
<dbReference type="InterPro" id="IPR025110">
    <property type="entry name" value="AMP-bd_C"/>
</dbReference>
<gene>
    <name evidence="3" type="ORF">TL08_06700</name>
</gene>
<dbReference type="InterPro" id="IPR000873">
    <property type="entry name" value="AMP-dep_synth/lig_dom"/>
</dbReference>
<evidence type="ECO:0000313" key="3">
    <source>
        <dbReference type="EMBL" id="AOS62164.1"/>
    </source>
</evidence>
<name>A0AAC9HMQ8_9PSEU</name>
<feature type="domain" description="AMP-binding enzyme C-terminal" evidence="2">
    <location>
        <begin position="388"/>
        <end position="455"/>
    </location>
</feature>
<dbReference type="Pfam" id="PF13193">
    <property type="entry name" value="AMP-binding_C"/>
    <property type="match status" value="1"/>
</dbReference>
<dbReference type="Gene3D" id="3.30.300.30">
    <property type="match status" value="1"/>
</dbReference>
<keyword evidence="3" id="KW-0436">Ligase</keyword>
<sequence>MIVTTDGRRAGWEALSTWVAELIDGSADDVIWVHSTGMVTRGELIARVEEFADLFQRDGIGPGCTVALRIGPSATLFYVLFGLWRCGVQVLLVDSRAKPAEVERLFRRYEPQFELHSDTAGEIRAVFRPVREVQVRPTGVGATAETAHCLVQSSSGSTGRPKIIGRTAGSLQIELERIAALEGAPKAGERILLLGSMLHSFGLIVGVMHSLRAKATVVLTSSVRPRELLDLAAEHEVAVILGVPTHFELLASVFDPPPLPALRGAVCAGEVLDQGIFELVNRRLGIRLGQIYGMTELGVVAADLTGRFGPHRVGRPLPGITTRCTDGELYVAIAETPYLRSDGTQRVIDGWLRTFDRADPDPATGALRILGRTDSVIAIGGLKVDLAEIEAVLHEHEQVIDAVVTYHEVIEAHVGISGVLSAADLLAWCRERLSHVKVPKRMHLGPSLPRTAAGKLIRDRDLLHAARPRAID</sequence>
<dbReference type="SUPFAM" id="SSF56801">
    <property type="entry name" value="Acetyl-CoA synthetase-like"/>
    <property type="match status" value="1"/>
</dbReference>
<dbReference type="PANTHER" id="PTHR43767:SF1">
    <property type="entry name" value="NONRIBOSOMAL PEPTIDE SYNTHASE PES1 (EUROFUNG)-RELATED"/>
    <property type="match status" value="1"/>
</dbReference>
<dbReference type="AlphaFoldDB" id="A0AAC9HMQ8"/>
<dbReference type="GO" id="GO:0016878">
    <property type="term" value="F:acid-thiol ligase activity"/>
    <property type="evidence" value="ECO:0007669"/>
    <property type="project" value="UniProtKB-ARBA"/>
</dbReference>
<dbReference type="Gene3D" id="3.40.50.12780">
    <property type="entry name" value="N-terminal domain of ligase-like"/>
    <property type="match status" value="1"/>
</dbReference>
<dbReference type="Pfam" id="PF00501">
    <property type="entry name" value="AMP-binding"/>
    <property type="match status" value="1"/>
</dbReference>
<dbReference type="PANTHER" id="PTHR43767">
    <property type="entry name" value="LONG-CHAIN-FATTY-ACID--COA LIGASE"/>
    <property type="match status" value="1"/>
</dbReference>
<proteinExistence type="predicted"/>
<keyword evidence="4" id="KW-1185">Reference proteome</keyword>
<feature type="domain" description="AMP-dependent synthetase/ligase" evidence="1">
    <location>
        <begin position="32"/>
        <end position="327"/>
    </location>
</feature>
<organism evidence="3 4">
    <name type="scientific">Actinoalloteichus hymeniacidonis</name>
    <dbReference type="NCBI Taxonomy" id="340345"/>
    <lineage>
        <taxon>Bacteria</taxon>
        <taxon>Bacillati</taxon>
        <taxon>Actinomycetota</taxon>
        <taxon>Actinomycetes</taxon>
        <taxon>Pseudonocardiales</taxon>
        <taxon>Pseudonocardiaceae</taxon>
        <taxon>Actinoalloteichus</taxon>
    </lineage>
</organism>
<protein>
    <submittedName>
        <fullName evidence="3">Acyl-CoA synthetase (AMP-forming)/AMP-acid ligase II</fullName>
    </submittedName>
</protein>
<reference evidence="4" key="1">
    <citation type="submission" date="2016-03" db="EMBL/GenBank/DDBJ databases">
        <title>Complete genome sequence of the type strain Actinoalloteichus hymeniacidonis DSM 45092.</title>
        <authorList>
            <person name="Schaffert L."/>
            <person name="Albersmeier A."/>
            <person name="Winkler A."/>
            <person name="Kalinowski J."/>
            <person name="Zotchev S."/>
            <person name="Ruckert C."/>
        </authorList>
    </citation>
    <scope>NUCLEOTIDE SEQUENCE [LARGE SCALE GENOMIC DNA]</scope>
    <source>
        <strain evidence="4">HPA177(T) (DSM 45092(T))</strain>
    </source>
</reference>
<dbReference type="InterPro" id="IPR042099">
    <property type="entry name" value="ANL_N_sf"/>
</dbReference>
<dbReference type="RefSeq" id="WP_084642647.1">
    <property type="nucleotide sequence ID" value="NZ_CP014859.1"/>
</dbReference>
<accession>A0AAC9HMQ8</accession>
<dbReference type="EMBL" id="CP014859">
    <property type="protein sequence ID" value="AOS62164.1"/>
    <property type="molecule type" value="Genomic_DNA"/>
</dbReference>
<evidence type="ECO:0000313" key="4">
    <source>
        <dbReference type="Proteomes" id="UP000095210"/>
    </source>
</evidence>
<evidence type="ECO:0000259" key="1">
    <source>
        <dbReference type="Pfam" id="PF00501"/>
    </source>
</evidence>
<dbReference type="InterPro" id="IPR050237">
    <property type="entry name" value="ATP-dep_AMP-bd_enzyme"/>
</dbReference>
<dbReference type="Proteomes" id="UP000095210">
    <property type="component" value="Chromosome"/>
</dbReference>
<dbReference type="InterPro" id="IPR045851">
    <property type="entry name" value="AMP-bd_C_sf"/>
</dbReference>
<evidence type="ECO:0000259" key="2">
    <source>
        <dbReference type="Pfam" id="PF13193"/>
    </source>
</evidence>